<dbReference type="PIRSF" id="PIRSF000429">
    <property type="entry name" value="Ac-CoA_Ac_transf"/>
    <property type="match status" value="1"/>
</dbReference>
<evidence type="ECO:0000256" key="2">
    <source>
        <dbReference type="ARBA" id="ARBA00022679"/>
    </source>
</evidence>
<name>A0ABP9TP51_9MICC</name>
<dbReference type="InterPro" id="IPR020616">
    <property type="entry name" value="Thiolase_N"/>
</dbReference>
<dbReference type="PANTHER" id="PTHR18919">
    <property type="entry name" value="ACETYL-COA C-ACYLTRANSFERASE"/>
    <property type="match status" value="1"/>
</dbReference>
<dbReference type="InterPro" id="IPR020613">
    <property type="entry name" value="Thiolase_CS"/>
</dbReference>
<organism evidence="7 8">
    <name type="scientific">Paeniglutamicibacter antarcticus</name>
    <dbReference type="NCBI Taxonomy" id="494023"/>
    <lineage>
        <taxon>Bacteria</taxon>
        <taxon>Bacillati</taxon>
        <taxon>Actinomycetota</taxon>
        <taxon>Actinomycetes</taxon>
        <taxon>Micrococcales</taxon>
        <taxon>Micrococcaceae</taxon>
        <taxon>Paeniglutamicibacter</taxon>
    </lineage>
</organism>
<dbReference type="Pfam" id="PF00108">
    <property type="entry name" value="Thiolase_N"/>
    <property type="match status" value="1"/>
</dbReference>
<evidence type="ECO:0000259" key="6">
    <source>
        <dbReference type="Pfam" id="PF02803"/>
    </source>
</evidence>
<sequence length="406" mass="42181">MTEAFLVGGARTPVGRYGGSLSSVRPDDLAALTIRAAVERAGIDPADVDEVIFGNANGAGEENRNVARMAWLLAGFDDSVPGITVNRLCASGMSAITMASHMIKAGAADIVVAGGVESMSRAPWVMEKPDKAFSKPGASYDTSIGWRFPNPEFLSGELSREGKATFSMPETAEEVARVYGTSREDCDAFAVQSHERALAAIEAGHFKDEIVPVTVKTRKGEIIVDTDEGPRPGTTMEVLAKLRPVVKGGSVVTAGNASTLNDGASAIIVASEAAIKKYGLVPRARIIDGASAGLAQEIMGMGPVPSSRKVLERSGYTVDDLAAVELNEAFSSQSLASMRELGLDPQIVNRDGGAIALGHPLGSSGSRLVITLLGRLEREAKTGSKLGLATMCVGVGQGAALLIEGV</sequence>
<dbReference type="InterPro" id="IPR020615">
    <property type="entry name" value="Thiolase_acyl_enz_int_AS"/>
</dbReference>
<dbReference type="Gene3D" id="3.40.47.10">
    <property type="match status" value="1"/>
</dbReference>
<dbReference type="CDD" id="cd00751">
    <property type="entry name" value="thiolase"/>
    <property type="match status" value="1"/>
</dbReference>
<dbReference type="NCBIfam" id="TIGR01930">
    <property type="entry name" value="AcCoA-C-Actrans"/>
    <property type="match status" value="1"/>
</dbReference>
<gene>
    <name evidence="7" type="ORF">GCM10025778_25510</name>
</gene>
<evidence type="ECO:0000256" key="4">
    <source>
        <dbReference type="RuleBase" id="RU003557"/>
    </source>
</evidence>
<dbReference type="InterPro" id="IPR020617">
    <property type="entry name" value="Thiolase_C"/>
</dbReference>
<evidence type="ECO:0000259" key="5">
    <source>
        <dbReference type="Pfam" id="PF00108"/>
    </source>
</evidence>
<keyword evidence="2 4" id="KW-0808">Transferase</keyword>
<proteinExistence type="inferred from homology"/>
<reference evidence="8" key="1">
    <citation type="journal article" date="2019" name="Int. J. Syst. Evol. Microbiol.">
        <title>The Global Catalogue of Microorganisms (GCM) 10K type strain sequencing project: providing services to taxonomists for standard genome sequencing and annotation.</title>
        <authorList>
            <consortium name="The Broad Institute Genomics Platform"/>
            <consortium name="The Broad Institute Genome Sequencing Center for Infectious Disease"/>
            <person name="Wu L."/>
            <person name="Ma J."/>
        </authorList>
    </citation>
    <scope>NUCLEOTIDE SEQUENCE [LARGE SCALE GENOMIC DNA]</scope>
    <source>
        <strain evidence="8">JCM 18952</strain>
    </source>
</reference>
<dbReference type="SUPFAM" id="SSF53901">
    <property type="entry name" value="Thiolase-like"/>
    <property type="match status" value="2"/>
</dbReference>
<comment type="caution">
    <text evidence="7">The sequence shown here is derived from an EMBL/GenBank/DDBJ whole genome shotgun (WGS) entry which is preliminary data.</text>
</comment>
<feature type="domain" description="Thiolase N-terminal" evidence="5">
    <location>
        <begin position="6"/>
        <end position="272"/>
    </location>
</feature>
<dbReference type="PROSITE" id="PS00737">
    <property type="entry name" value="THIOLASE_2"/>
    <property type="match status" value="1"/>
</dbReference>
<evidence type="ECO:0000313" key="7">
    <source>
        <dbReference type="EMBL" id="GAA5228018.1"/>
    </source>
</evidence>
<dbReference type="PROSITE" id="PS00098">
    <property type="entry name" value="THIOLASE_1"/>
    <property type="match status" value="1"/>
</dbReference>
<evidence type="ECO:0000256" key="1">
    <source>
        <dbReference type="ARBA" id="ARBA00010982"/>
    </source>
</evidence>
<dbReference type="InterPro" id="IPR002155">
    <property type="entry name" value="Thiolase"/>
</dbReference>
<dbReference type="EMBL" id="BAABLK010000034">
    <property type="protein sequence ID" value="GAA5228018.1"/>
    <property type="molecule type" value="Genomic_DNA"/>
</dbReference>
<dbReference type="PROSITE" id="PS00099">
    <property type="entry name" value="THIOLASE_3"/>
    <property type="match status" value="1"/>
</dbReference>
<dbReference type="InterPro" id="IPR020610">
    <property type="entry name" value="Thiolase_AS"/>
</dbReference>
<dbReference type="Proteomes" id="UP001501257">
    <property type="component" value="Unassembled WGS sequence"/>
</dbReference>
<dbReference type="RefSeq" id="WP_210099975.1">
    <property type="nucleotide sequence ID" value="NZ_BAABLK010000034.1"/>
</dbReference>
<accession>A0ABP9TP51</accession>
<keyword evidence="8" id="KW-1185">Reference proteome</keyword>
<evidence type="ECO:0000256" key="3">
    <source>
        <dbReference type="ARBA" id="ARBA00023315"/>
    </source>
</evidence>
<dbReference type="InterPro" id="IPR016039">
    <property type="entry name" value="Thiolase-like"/>
</dbReference>
<comment type="similarity">
    <text evidence="1 4">Belongs to the thiolase-like superfamily. Thiolase family.</text>
</comment>
<feature type="domain" description="Thiolase C-terminal" evidence="6">
    <location>
        <begin position="282"/>
        <end position="404"/>
    </location>
</feature>
<evidence type="ECO:0000313" key="8">
    <source>
        <dbReference type="Proteomes" id="UP001501257"/>
    </source>
</evidence>
<dbReference type="PANTHER" id="PTHR18919:SF151">
    <property type="entry name" value="BLR2427 PROTEIN"/>
    <property type="match status" value="1"/>
</dbReference>
<keyword evidence="3 4" id="KW-0012">Acyltransferase</keyword>
<dbReference type="Pfam" id="PF02803">
    <property type="entry name" value="Thiolase_C"/>
    <property type="match status" value="1"/>
</dbReference>
<protein>
    <submittedName>
        <fullName evidence="7">Thiolase family protein</fullName>
    </submittedName>
</protein>